<dbReference type="InterPro" id="IPR015889">
    <property type="entry name" value="Intradiol_dOase_core"/>
</dbReference>
<evidence type="ECO:0000256" key="2">
    <source>
        <dbReference type="SAM" id="SignalP"/>
    </source>
</evidence>
<organism evidence="4 5">
    <name type="scientific">Immersiella caudata</name>
    <dbReference type="NCBI Taxonomy" id="314043"/>
    <lineage>
        <taxon>Eukaryota</taxon>
        <taxon>Fungi</taxon>
        <taxon>Dikarya</taxon>
        <taxon>Ascomycota</taxon>
        <taxon>Pezizomycotina</taxon>
        <taxon>Sordariomycetes</taxon>
        <taxon>Sordariomycetidae</taxon>
        <taxon>Sordariales</taxon>
        <taxon>Lasiosphaeriaceae</taxon>
        <taxon>Immersiella</taxon>
    </lineage>
</organism>
<dbReference type="EMBL" id="JAULSU010000004">
    <property type="protein sequence ID" value="KAK0620599.1"/>
    <property type="molecule type" value="Genomic_DNA"/>
</dbReference>
<protein>
    <submittedName>
        <fullName evidence="4">Intradiol ring-cleavage dioxygenase</fullName>
    </submittedName>
</protein>
<feature type="chain" id="PRO_5041287758" evidence="2">
    <location>
        <begin position="19"/>
        <end position="334"/>
    </location>
</feature>
<evidence type="ECO:0000256" key="1">
    <source>
        <dbReference type="SAM" id="MobiDB-lite"/>
    </source>
</evidence>
<evidence type="ECO:0000313" key="4">
    <source>
        <dbReference type="EMBL" id="KAK0620599.1"/>
    </source>
</evidence>
<dbReference type="GO" id="GO:0008199">
    <property type="term" value="F:ferric iron binding"/>
    <property type="evidence" value="ECO:0007669"/>
    <property type="project" value="InterPro"/>
</dbReference>
<evidence type="ECO:0000313" key="5">
    <source>
        <dbReference type="Proteomes" id="UP001175000"/>
    </source>
</evidence>
<dbReference type="PANTHER" id="PTHR34315:SF1">
    <property type="entry name" value="INTRADIOL RING-CLEAVAGE DIOXYGENASES DOMAIN-CONTAINING PROTEIN-RELATED"/>
    <property type="match status" value="1"/>
</dbReference>
<dbReference type="Proteomes" id="UP001175000">
    <property type="component" value="Unassembled WGS sequence"/>
</dbReference>
<dbReference type="CDD" id="cd03457">
    <property type="entry name" value="intradiol_dioxygenase_like"/>
    <property type="match status" value="1"/>
</dbReference>
<dbReference type="SUPFAM" id="SSF49482">
    <property type="entry name" value="Aromatic compound dioxygenase"/>
    <property type="match status" value="1"/>
</dbReference>
<feature type="domain" description="Intradiol ring-cleavage dioxygenases" evidence="3">
    <location>
        <begin position="117"/>
        <end position="220"/>
    </location>
</feature>
<keyword evidence="4" id="KW-0560">Oxidoreductase</keyword>
<reference evidence="4" key="1">
    <citation type="submission" date="2023-06" db="EMBL/GenBank/DDBJ databases">
        <title>Genome-scale phylogeny and comparative genomics of the fungal order Sordariales.</title>
        <authorList>
            <consortium name="Lawrence Berkeley National Laboratory"/>
            <person name="Hensen N."/>
            <person name="Bonometti L."/>
            <person name="Westerberg I."/>
            <person name="Brannstrom I.O."/>
            <person name="Guillou S."/>
            <person name="Cros-Aarteil S."/>
            <person name="Calhoun S."/>
            <person name="Haridas S."/>
            <person name="Kuo A."/>
            <person name="Mondo S."/>
            <person name="Pangilinan J."/>
            <person name="Riley R."/>
            <person name="Labutti K."/>
            <person name="Andreopoulos B."/>
            <person name="Lipzen A."/>
            <person name="Chen C."/>
            <person name="Yanf M."/>
            <person name="Daum C."/>
            <person name="Ng V."/>
            <person name="Clum A."/>
            <person name="Steindorff A."/>
            <person name="Ohm R."/>
            <person name="Martin F."/>
            <person name="Silar P."/>
            <person name="Natvig D."/>
            <person name="Lalanne C."/>
            <person name="Gautier V."/>
            <person name="Ament-Velasquez S.L."/>
            <person name="Kruys A."/>
            <person name="Hutchinson M.I."/>
            <person name="Powell A.J."/>
            <person name="Barry K."/>
            <person name="Miller A.N."/>
            <person name="Grigoriev I.V."/>
            <person name="Debuchy R."/>
            <person name="Gladieux P."/>
            <person name="Thoren M.H."/>
            <person name="Johannesson H."/>
        </authorList>
    </citation>
    <scope>NUCLEOTIDE SEQUENCE</scope>
    <source>
        <strain evidence="4">CBS 606.72</strain>
    </source>
</reference>
<name>A0AA40C0V5_9PEZI</name>
<dbReference type="InterPro" id="IPR000627">
    <property type="entry name" value="Intradiol_dOase_C"/>
</dbReference>
<keyword evidence="5" id="KW-1185">Reference proteome</keyword>
<dbReference type="Gene3D" id="2.60.130.10">
    <property type="entry name" value="Aromatic compound dioxygenase"/>
    <property type="match status" value="1"/>
</dbReference>
<comment type="caution">
    <text evidence="4">The sequence shown here is derived from an EMBL/GenBank/DDBJ whole genome shotgun (WGS) entry which is preliminary data.</text>
</comment>
<dbReference type="PANTHER" id="PTHR34315">
    <property type="match status" value="1"/>
</dbReference>
<dbReference type="AlphaFoldDB" id="A0AA40C0V5"/>
<feature type="compositionally biased region" description="Basic and acidic residues" evidence="1">
    <location>
        <begin position="81"/>
        <end position="94"/>
    </location>
</feature>
<evidence type="ECO:0000259" key="3">
    <source>
        <dbReference type="Pfam" id="PF00775"/>
    </source>
</evidence>
<feature type="signal peptide" evidence="2">
    <location>
        <begin position="1"/>
        <end position="18"/>
    </location>
</feature>
<sequence>MRIAALFVGTLAFGPVTAHPGEDIAKEVADYEVTLMQFSHRSLGHCIDKIKGSALEARSIVRLTELAASLMKKRGLVARDDEPIDKSHKSDAGHTSDTPASEIFGSNASCVLAPEVIEGPYYVAGESIRKYLVETQQGVELLLDIQVLNTETCDPVPGVYVEVWQANSTGVYGGIVAEGDGNSNDKTNAKKSWLRGIQNSTEDGIVQFHTLFPGHYPGRAPHIHVMVHVNATALQNHTIHDNNAYHNGQIFFDQGLIDEVEQQWPYNTNQQALLLNTDDGILQAAMGHGSDPFVNYVYLNGNDVKDGLLGWISFGVNTSFTKSIHIAGEYHGWN</sequence>
<keyword evidence="4" id="KW-0223">Dioxygenase</keyword>
<dbReference type="Pfam" id="PF00775">
    <property type="entry name" value="Dioxygenase_C"/>
    <property type="match status" value="1"/>
</dbReference>
<accession>A0AA40C0V5</accession>
<dbReference type="GO" id="GO:0016702">
    <property type="term" value="F:oxidoreductase activity, acting on single donors with incorporation of molecular oxygen, incorporation of two atoms of oxygen"/>
    <property type="evidence" value="ECO:0007669"/>
    <property type="project" value="InterPro"/>
</dbReference>
<feature type="region of interest" description="Disordered" evidence="1">
    <location>
        <begin position="81"/>
        <end position="101"/>
    </location>
</feature>
<gene>
    <name evidence="4" type="ORF">B0T14DRAFT_567341</name>
</gene>
<proteinExistence type="predicted"/>
<keyword evidence="2" id="KW-0732">Signal</keyword>